<organism evidence="1">
    <name type="scientific">Rhipicephalus microplus</name>
    <name type="common">Cattle tick</name>
    <name type="synonym">Boophilus microplus</name>
    <dbReference type="NCBI Taxonomy" id="6941"/>
    <lineage>
        <taxon>Eukaryota</taxon>
        <taxon>Metazoa</taxon>
        <taxon>Ecdysozoa</taxon>
        <taxon>Arthropoda</taxon>
        <taxon>Chelicerata</taxon>
        <taxon>Arachnida</taxon>
        <taxon>Acari</taxon>
        <taxon>Parasitiformes</taxon>
        <taxon>Ixodida</taxon>
        <taxon>Ixodoidea</taxon>
        <taxon>Ixodidae</taxon>
        <taxon>Rhipicephalinae</taxon>
        <taxon>Rhipicephalus</taxon>
        <taxon>Boophilus</taxon>
    </lineage>
</organism>
<proteinExistence type="predicted"/>
<dbReference type="AlphaFoldDB" id="A0A6G5AIG2"/>
<accession>A0A6G5AIG2</accession>
<evidence type="ECO:0000313" key="1">
    <source>
        <dbReference type="EMBL" id="NIE50026.1"/>
    </source>
</evidence>
<name>A0A6G5AIG2_RHIMP</name>
<protein>
    <submittedName>
        <fullName evidence="1">Uncharacterized protein</fullName>
    </submittedName>
</protein>
<dbReference type="EMBL" id="GIKN01007753">
    <property type="protein sequence ID" value="NIE50026.1"/>
    <property type="molecule type" value="Transcribed_RNA"/>
</dbReference>
<sequence>MHQSSPPGYSNTAVLWKKKDSAEVPDFSSRKAGGAGDALCKLLTLQIFGEKSLQIREHVEVAVYTDSQKHLLYFQSCSKAKVFPLWCIKIIILIFTLRQTRPDIHCHS</sequence>
<reference evidence="1" key="1">
    <citation type="submission" date="2020-03" db="EMBL/GenBank/DDBJ databases">
        <title>A transcriptome and proteome of the tick Rhipicephalus microplus shaped by the genetic composition of its hosts and developmental stage.</title>
        <authorList>
            <person name="Garcia G.R."/>
            <person name="Ribeiro J.M.C."/>
            <person name="Maruyama S.R."/>
            <person name="Gardinasse L.G."/>
            <person name="Nelson K."/>
            <person name="Ferreira B.R."/>
            <person name="Andrade T.G."/>
            <person name="Santos I.K.F.M."/>
        </authorList>
    </citation>
    <scope>NUCLEOTIDE SEQUENCE</scope>
    <source>
        <strain evidence="1">NSGR</strain>
        <tissue evidence="1">Salivary glands</tissue>
    </source>
</reference>